<dbReference type="EMBL" id="BSUZ01000001">
    <property type="protein sequence ID" value="GMA87371.1"/>
    <property type="molecule type" value="Genomic_DNA"/>
</dbReference>
<organism evidence="1 2">
    <name type="scientific">Angustibacter aerolatus</name>
    <dbReference type="NCBI Taxonomy" id="1162965"/>
    <lineage>
        <taxon>Bacteria</taxon>
        <taxon>Bacillati</taxon>
        <taxon>Actinomycetota</taxon>
        <taxon>Actinomycetes</taxon>
        <taxon>Kineosporiales</taxon>
        <taxon>Kineosporiaceae</taxon>
    </lineage>
</organism>
<accession>A0ABQ6JGL2</accession>
<dbReference type="PANTHER" id="PTHR47756:SF2">
    <property type="entry name" value="BLL6612 PROTEIN"/>
    <property type="match status" value="1"/>
</dbReference>
<dbReference type="PANTHER" id="PTHR47756">
    <property type="entry name" value="BLL6612 PROTEIN-RELATED"/>
    <property type="match status" value="1"/>
</dbReference>
<dbReference type="Proteomes" id="UP001157017">
    <property type="component" value="Unassembled WGS sequence"/>
</dbReference>
<reference evidence="2" key="1">
    <citation type="journal article" date="2019" name="Int. J. Syst. Evol. Microbiol.">
        <title>The Global Catalogue of Microorganisms (GCM) 10K type strain sequencing project: providing services to taxonomists for standard genome sequencing and annotation.</title>
        <authorList>
            <consortium name="The Broad Institute Genomics Platform"/>
            <consortium name="The Broad Institute Genome Sequencing Center for Infectious Disease"/>
            <person name="Wu L."/>
            <person name="Ma J."/>
        </authorList>
    </citation>
    <scope>NUCLEOTIDE SEQUENCE [LARGE SCALE GENOMIC DNA]</scope>
    <source>
        <strain evidence="2">NBRC 108730</strain>
    </source>
</reference>
<evidence type="ECO:0000313" key="2">
    <source>
        <dbReference type="Proteomes" id="UP001157017"/>
    </source>
</evidence>
<evidence type="ECO:0008006" key="3">
    <source>
        <dbReference type="Google" id="ProtNLM"/>
    </source>
</evidence>
<keyword evidence="2" id="KW-1185">Reference proteome</keyword>
<comment type="caution">
    <text evidence="1">The sequence shown here is derived from an EMBL/GenBank/DDBJ whole genome shotgun (WGS) entry which is preliminary data.</text>
</comment>
<proteinExistence type="predicted"/>
<evidence type="ECO:0000313" key="1">
    <source>
        <dbReference type="EMBL" id="GMA87371.1"/>
    </source>
</evidence>
<sequence length="132" mass="14777">MRLIERAAAMRRPGRYQAQAAITALHCEAATWDDTDWPQILVLYGMLLRHDPSPVVRLNRAVALAQVRGAEVALREVEALAEPLARYHLLHAVRGRLLRELGRTDDARAADALALAATENVAERQLLVERLR</sequence>
<gene>
    <name evidence="1" type="ORF">GCM10025868_26210</name>
</gene>
<name>A0ABQ6JGL2_9ACTN</name>
<protein>
    <recommendedName>
        <fullName evidence="3">RNA polymerase subunit sigma-24</fullName>
    </recommendedName>
</protein>